<proteinExistence type="predicted"/>
<evidence type="ECO:0000256" key="5">
    <source>
        <dbReference type="ARBA" id="ARBA00022777"/>
    </source>
</evidence>
<feature type="domain" description="PAS" evidence="8">
    <location>
        <begin position="317"/>
        <end position="358"/>
    </location>
</feature>
<dbReference type="Gene3D" id="3.30.450.40">
    <property type="match status" value="1"/>
</dbReference>
<evidence type="ECO:0000256" key="2">
    <source>
        <dbReference type="ARBA" id="ARBA00012438"/>
    </source>
</evidence>
<protein>
    <recommendedName>
        <fullName evidence="2">histidine kinase</fullName>
        <ecNumber evidence="2">2.7.13.3</ecNumber>
    </recommendedName>
</protein>
<dbReference type="PANTHER" id="PTHR43711:SF31">
    <property type="entry name" value="HISTIDINE KINASE"/>
    <property type="match status" value="1"/>
</dbReference>
<accession>A0A7J4XG96</accession>
<evidence type="ECO:0000313" key="11">
    <source>
        <dbReference type="Proteomes" id="UP000422221"/>
    </source>
</evidence>
<dbReference type="SMART" id="SM00387">
    <property type="entry name" value="HATPase_c"/>
    <property type="match status" value="1"/>
</dbReference>
<dbReference type="InterPro" id="IPR003018">
    <property type="entry name" value="GAF"/>
</dbReference>
<dbReference type="CDD" id="cd16922">
    <property type="entry name" value="HATPase_EvgS-ArcB-TorS-like"/>
    <property type="match status" value="1"/>
</dbReference>
<dbReference type="InterPro" id="IPR003594">
    <property type="entry name" value="HATPase_dom"/>
</dbReference>
<feature type="domain" description="Histidine kinase" evidence="7">
    <location>
        <begin position="594"/>
        <end position="805"/>
    </location>
</feature>
<keyword evidence="3" id="KW-0597">Phosphoprotein</keyword>
<dbReference type="PROSITE" id="PS50113">
    <property type="entry name" value="PAC"/>
    <property type="match status" value="1"/>
</dbReference>
<dbReference type="SUPFAM" id="SSF47384">
    <property type="entry name" value="Homodimeric domain of signal transducing histidine kinase"/>
    <property type="match status" value="1"/>
</dbReference>
<dbReference type="InterPro" id="IPR035965">
    <property type="entry name" value="PAS-like_dom_sf"/>
</dbReference>
<dbReference type="InterPro" id="IPR000700">
    <property type="entry name" value="PAS-assoc_C"/>
</dbReference>
<evidence type="ECO:0000256" key="3">
    <source>
        <dbReference type="ARBA" id="ARBA00022553"/>
    </source>
</evidence>
<dbReference type="InterPro" id="IPR036890">
    <property type="entry name" value="HATPase_C_sf"/>
</dbReference>
<dbReference type="SUPFAM" id="SSF55874">
    <property type="entry name" value="ATPase domain of HSP90 chaperone/DNA topoisomerase II/histidine kinase"/>
    <property type="match status" value="1"/>
</dbReference>
<dbReference type="SMART" id="SM00065">
    <property type="entry name" value="GAF"/>
    <property type="match status" value="1"/>
</dbReference>
<dbReference type="Proteomes" id="UP000422221">
    <property type="component" value="Unassembled WGS sequence"/>
</dbReference>
<dbReference type="FunFam" id="3.30.565.10:FF:000006">
    <property type="entry name" value="Sensor histidine kinase WalK"/>
    <property type="match status" value="1"/>
</dbReference>
<feature type="domain" description="PAC" evidence="9">
    <location>
        <begin position="523"/>
        <end position="576"/>
    </location>
</feature>
<comment type="caution">
    <text evidence="10">The sequence shown here is derived from an EMBL/GenBank/DDBJ whole genome shotgun (WGS) entry which is preliminary data.</text>
</comment>
<keyword evidence="4" id="KW-0808">Transferase</keyword>
<dbReference type="Pfam" id="PF01590">
    <property type="entry name" value="GAF"/>
    <property type="match status" value="1"/>
</dbReference>
<name>A0A7J4XG96_9BACE</name>
<evidence type="ECO:0000259" key="9">
    <source>
        <dbReference type="PROSITE" id="PS50113"/>
    </source>
</evidence>
<organism evidence="10 11">
    <name type="scientific">Bacteroides salyersiae</name>
    <dbReference type="NCBI Taxonomy" id="291644"/>
    <lineage>
        <taxon>Bacteria</taxon>
        <taxon>Pseudomonadati</taxon>
        <taxon>Bacteroidota</taxon>
        <taxon>Bacteroidia</taxon>
        <taxon>Bacteroidales</taxon>
        <taxon>Bacteroidaceae</taxon>
        <taxon>Bacteroides</taxon>
    </lineage>
</organism>
<dbReference type="Gene3D" id="1.10.287.130">
    <property type="match status" value="1"/>
</dbReference>
<dbReference type="Pfam" id="PF00512">
    <property type="entry name" value="HisKA"/>
    <property type="match status" value="1"/>
</dbReference>
<dbReference type="InterPro" id="IPR005467">
    <property type="entry name" value="His_kinase_dom"/>
</dbReference>
<keyword evidence="5" id="KW-0418">Kinase</keyword>
<evidence type="ECO:0000259" key="8">
    <source>
        <dbReference type="PROSITE" id="PS50112"/>
    </source>
</evidence>
<dbReference type="Pfam" id="PF02518">
    <property type="entry name" value="HATPase_c"/>
    <property type="match status" value="1"/>
</dbReference>
<sequence length="807" mass="92818">MLNHNSDKFTRLTSMAQIGWFEVNLKTQQYTLSEFVTDLLCLEKKTVGFNDLYHLVHEDYREHLKEEFKVLHSQRIFEQIFPIHTKYGMNWVQLKMESDSDIGQANIHWFGYIRCLDDIESTEKGLGNKEELNKLLYRQISISHSLLSFLQTDDISDTIREILKDILIQLNGDRTYIFEIFPEEKIQNCIYEITAENVSEEQESLQNILFDESSWWNEQISGQKAIILNTLDAMPPEARYHREILERQDIKSLMVVPLLSKKRVWGYMGIDIIKQCRNWSNADYQWFTSLANIISICIELHKSEQKAIEEQQILQHKEEVLNNIFQNLPAGIELYDKDGYLTEINDKELEMFGIGNREDVLGVNLFSNPNIPDNIKDNLRRQEDAFFNTNYNFSAINDYYPSLKKDTINIVTKATALRDSKNNFTNYLLINVDTTEAASARSKIKEFETLFALIGDYAKVGYAVFDALSRDGYALSSWYDNIGEKDGIPLPEVIGVYRNVHPDDRAVLKEFVGNVKQGQATCLRKDIRIKRASGNYSWTSVNVLVRDFRPQDGIIEMVCVNYDITPLKQTEQKLIIARDKAEQLDRLKSAFLANMSHEIRTPLNSIVGFSTLLTETDDLEERAEYISIIQRNNELLLQLISDILDLSKIEAGTFDFVKERFEIEQACQEIVQELKAKPQKGVTLLFESHASPCHIYSDKNRFTQVLTNFINNAIKFTSQGNITVGYEITSDNAIKIYVHDTGLGVPKEKLDNIFDRFVKLNTFAQGTGIGLSICKSIITQMGGEIGVESVVNEGSCFWFTLPLQQGK</sequence>
<dbReference type="InterPro" id="IPR003661">
    <property type="entry name" value="HisK_dim/P_dom"/>
</dbReference>
<dbReference type="NCBIfam" id="TIGR00229">
    <property type="entry name" value="sensory_box"/>
    <property type="match status" value="1"/>
</dbReference>
<evidence type="ECO:0000256" key="6">
    <source>
        <dbReference type="ARBA" id="ARBA00023012"/>
    </source>
</evidence>
<dbReference type="AlphaFoldDB" id="A0A7J4XG96"/>
<evidence type="ECO:0000313" key="10">
    <source>
        <dbReference type="EMBL" id="KAA3761503.1"/>
    </source>
</evidence>
<evidence type="ECO:0000256" key="1">
    <source>
        <dbReference type="ARBA" id="ARBA00000085"/>
    </source>
</evidence>
<dbReference type="GO" id="GO:0000155">
    <property type="term" value="F:phosphorelay sensor kinase activity"/>
    <property type="evidence" value="ECO:0007669"/>
    <property type="project" value="InterPro"/>
</dbReference>
<dbReference type="InterPro" id="IPR029016">
    <property type="entry name" value="GAF-like_dom_sf"/>
</dbReference>
<dbReference type="PANTHER" id="PTHR43711">
    <property type="entry name" value="TWO-COMPONENT HISTIDINE KINASE"/>
    <property type="match status" value="1"/>
</dbReference>
<dbReference type="EC" id="2.7.13.3" evidence="2"/>
<dbReference type="InterPro" id="IPR036097">
    <property type="entry name" value="HisK_dim/P_sf"/>
</dbReference>
<dbReference type="InterPro" id="IPR050736">
    <property type="entry name" value="Sensor_HK_Regulatory"/>
</dbReference>
<dbReference type="CDD" id="cd00130">
    <property type="entry name" value="PAS"/>
    <property type="match status" value="1"/>
</dbReference>
<dbReference type="PRINTS" id="PR00344">
    <property type="entry name" value="BCTRLSENSOR"/>
</dbReference>
<dbReference type="EMBL" id="VWMK01000017">
    <property type="protein sequence ID" value="KAA3761503.1"/>
    <property type="molecule type" value="Genomic_DNA"/>
</dbReference>
<dbReference type="InterPro" id="IPR004358">
    <property type="entry name" value="Sig_transdc_His_kin-like_C"/>
</dbReference>
<dbReference type="InterPro" id="IPR000014">
    <property type="entry name" value="PAS"/>
</dbReference>
<dbReference type="PROSITE" id="PS50109">
    <property type="entry name" value="HIS_KIN"/>
    <property type="match status" value="1"/>
</dbReference>
<dbReference type="Gene3D" id="3.30.565.10">
    <property type="entry name" value="Histidine kinase-like ATPase, C-terminal domain"/>
    <property type="match status" value="1"/>
</dbReference>
<keyword evidence="6" id="KW-0902">Two-component regulatory system</keyword>
<dbReference type="SUPFAM" id="SSF55781">
    <property type="entry name" value="GAF domain-like"/>
    <property type="match status" value="1"/>
</dbReference>
<comment type="catalytic activity">
    <reaction evidence="1">
        <text>ATP + protein L-histidine = ADP + protein N-phospho-L-histidine.</text>
        <dbReference type="EC" id="2.7.13.3"/>
    </reaction>
</comment>
<dbReference type="RefSeq" id="WP_130058720.1">
    <property type="nucleotide sequence ID" value="NZ_JADNPJ010000014.1"/>
</dbReference>
<dbReference type="CDD" id="cd00082">
    <property type="entry name" value="HisKA"/>
    <property type="match status" value="1"/>
</dbReference>
<dbReference type="Gene3D" id="3.30.450.20">
    <property type="entry name" value="PAS domain"/>
    <property type="match status" value="2"/>
</dbReference>
<dbReference type="SMART" id="SM00388">
    <property type="entry name" value="HisKA"/>
    <property type="match status" value="1"/>
</dbReference>
<evidence type="ECO:0000259" key="7">
    <source>
        <dbReference type="PROSITE" id="PS50109"/>
    </source>
</evidence>
<dbReference type="SUPFAM" id="SSF55785">
    <property type="entry name" value="PYP-like sensor domain (PAS domain)"/>
    <property type="match status" value="2"/>
</dbReference>
<gene>
    <name evidence="10" type="ORF">F3F73_16565</name>
</gene>
<reference evidence="10 11" key="1">
    <citation type="journal article" date="2019" name="Nat. Med.">
        <title>A library of human gut bacterial isolates paired with longitudinal multiomics data enables mechanistic microbiome research.</title>
        <authorList>
            <person name="Poyet M."/>
            <person name="Groussin M."/>
            <person name="Gibbons S.M."/>
            <person name="Avila-Pacheco J."/>
            <person name="Jiang X."/>
            <person name="Kearney S.M."/>
            <person name="Perrotta A.R."/>
            <person name="Berdy B."/>
            <person name="Zhao S."/>
            <person name="Lieberman T.D."/>
            <person name="Swanson P.K."/>
            <person name="Smith M."/>
            <person name="Roesemann S."/>
            <person name="Alexander J.E."/>
            <person name="Rich S.A."/>
            <person name="Livny J."/>
            <person name="Vlamakis H."/>
            <person name="Clish C."/>
            <person name="Bullock K."/>
            <person name="Deik A."/>
            <person name="Scott J."/>
            <person name="Pierce K.A."/>
            <person name="Xavier R.J."/>
            <person name="Alm E.J."/>
        </authorList>
    </citation>
    <scope>NUCLEOTIDE SEQUENCE [LARGE SCALE GENOMIC DNA]</scope>
    <source>
        <strain evidence="10 11">BIOML-A10</strain>
    </source>
</reference>
<dbReference type="PROSITE" id="PS50112">
    <property type="entry name" value="PAS"/>
    <property type="match status" value="1"/>
</dbReference>
<evidence type="ECO:0000256" key="4">
    <source>
        <dbReference type="ARBA" id="ARBA00022679"/>
    </source>
</evidence>